<dbReference type="Proteomes" id="UP000501128">
    <property type="component" value="Chromosome"/>
</dbReference>
<dbReference type="EMBL" id="CP051677">
    <property type="protein sequence ID" value="QJD79565.1"/>
    <property type="molecule type" value="Genomic_DNA"/>
</dbReference>
<feature type="transmembrane region" description="Helical" evidence="1">
    <location>
        <begin position="6"/>
        <end position="27"/>
    </location>
</feature>
<keyword evidence="1" id="KW-0812">Transmembrane</keyword>
<keyword evidence="3" id="KW-1185">Reference proteome</keyword>
<name>A0A7L5DN83_9BACT</name>
<evidence type="ECO:0000256" key="1">
    <source>
        <dbReference type="SAM" id="Phobius"/>
    </source>
</evidence>
<evidence type="ECO:0000313" key="2">
    <source>
        <dbReference type="EMBL" id="QJD79565.1"/>
    </source>
</evidence>
<protein>
    <submittedName>
        <fullName evidence="2">Uncharacterized protein</fullName>
    </submittedName>
</protein>
<gene>
    <name evidence="2" type="ORF">HH216_14940</name>
</gene>
<organism evidence="2 3">
    <name type="scientific">Spirosoma rhododendri</name>
    <dbReference type="NCBI Taxonomy" id="2728024"/>
    <lineage>
        <taxon>Bacteria</taxon>
        <taxon>Pseudomonadati</taxon>
        <taxon>Bacteroidota</taxon>
        <taxon>Cytophagia</taxon>
        <taxon>Cytophagales</taxon>
        <taxon>Cytophagaceae</taxon>
        <taxon>Spirosoma</taxon>
    </lineage>
</organism>
<keyword evidence="1" id="KW-1133">Transmembrane helix</keyword>
<proteinExistence type="predicted"/>
<evidence type="ECO:0000313" key="3">
    <source>
        <dbReference type="Proteomes" id="UP000501128"/>
    </source>
</evidence>
<dbReference type="AlphaFoldDB" id="A0A7L5DN83"/>
<feature type="transmembrane region" description="Helical" evidence="1">
    <location>
        <begin position="143"/>
        <end position="163"/>
    </location>
</feature>
<accession>A0A7L5DN83</accession>
<sequence>MESFLLLFIALVLALLFFPAGILTTLIRSLIRWKRVSFSAYIAQAARSLALSIDRMGNVVCSDLLELTMTRDTGNYLFGNSVETISLVLGMNKHLGTLTRFGTGLAWLLNLIDPGHVERAAGMPIIPPPDPSQVLIRAFLKQYWKPALAFAIGVLTVHLILYIL</sequence>
<dbReference type="KEGG" id="srho:HH216_14940"/>
<keyword evidence="1" id="KW-0472">Membrane</keyword>
<dbReference type="RefSeq" id="WP_169551529.1">
    <property type="nucleotide sequence ID" value="NZ_CP051677.1"/>
</dbReference>
<reference evidence="2 3" key="1">
    <citation type="submission" date="2020-04" db="EMBL/GenBank/DDBJ databases">
        <title>Genome sequencing of novel species.</title>
        <authorList>
            <person name="Heo J."/>
            <person name="Kim S.-J."/>
            <person name="Kim J.-S."/>
            <person name="Hong S.-B."/>
            <person name="Kwon S.-W."/>
        </authorList>
    </citation>
    <scope>NUCLEOTIDE SEQUENCE [LARGE SCALE GENOMIC DNA]</scope>
    <source>
        <strain evidence="2 3">CJU-R4</strain>
    </source>
</reference>